<accession>A0A4W5K8G6</accession>
<proteinExistence type="predicted"/>
<reference evidence="1" key="2">
    <citation type="submission" date="2025-08" db="UniProtKB">
        <authorList>
            <consortium name="Ensembl"/>
        </authorList>
    </citation>
    <scope>IDENTIFICATION</scope>
</reference>
<dbReference type="InterPro" id="IPR042044">
    <property type="entry name" value="EXOC6PINT-1/Sec15/Tip20_C_dom2"/>
</dbReference>
<dbReference type="STRING" id="62062.ENSHHUP00000006810"/>
<protein>
    <submittedName>
        <fullName evidence="1">Uncharacterized protein</fullName>
    </submittedName>
</protein>
<reference evidence="2" key="1">
    <citation type="submission" date="2018-06" db="EMBL/GenBank/DDBJ databases">
        <title>Genome assembly of Danube salmon.</title>
        <authorList>
            <person name="Macqueen D.J."/>
            <person name="Gundappa M.K."/>
        </authorList>
    </citation>
    <scope>NUCLEOTIDE SEQUENCE [LARGE SCALE GENOMIC DNA]</scope>
</reference>
<evidence type="ECO:0000313" key="1">
    <source>
        <dbReference type="Ensembl" id="ENSHHUP00000006810.1"/>
    </source>
</evidence>
<keyword evidence="2" id="KW-1185">Reference proteome</keyword>
<organism evidence="1 2">
    <name type="scientific">Hucho hucho</name>
    <name type="common">huchen</name>
    <dbReference type="NCBI Taxonomy" id="62062"/>
    <lineage>
        <taxon>Eukaryota</taxon>
        <taxon>Metazoa</taxon>
        <taxon>Chordata</taxon>
        <taxon>Craniata</taxon>
        <taxon>Vertebrata</taxon>
        <taxon>Euteleostomi</taxon>
        <taxon>Actinopterygii</taxon>
        <taxon>Neopterygii</taxon>
        <taxon>Teleostei</taxon>
        <taxon>Protacanthopterygii</taxon>
        <taxon>Salmoniformes</taxon>
        <taxon>Salmonidae</taxon>
        <taxon>Salmoninae</taxon>
        <taxon>Hucho</taxon>
    </lineage>
</organism>
<dbReference type="Proteomes" id="UP000314982">
    <property type="component" value="Unassembled WGS sequence"/>
</dbReference>
<dbReference type="AlphaFoldDB" id="A0A4W5K8G6"/>
<sequence length="181" mass="20203">MRKTHFTAQGGGAPSDYLSDLIAFLCSTFSVFTHLPVSISHTHTFSCLHTPAGLVSHIHTPSLVFTHLPIKFQEWFARAGPVPGFQGDTLLLAFSDLRQVSLCFSLFYHSLSLFYWPLSIFSLSISLCCSRHLSLYIYLSAVLEHLSAVLEHLCLYISLCCSRASLCCFRASLSIYISLLF</sequence>
<evidence type="ECO:0000313" key="2">
    <source>
        <dbReference type="Proteomes" id="UP000314982"/>
    </source>
</evidence>
<dbReference type="Gene3D" id="1.20.58.670">
    <property type="entry name" value="Dsl1p vesicle tethering complex, Tip20p subunit, domain D"/>
    <property type="match status" value="1"/>
</dbReference>
<name>A0A4W5K8G6_9TELE</name>
<dbReference type="Ensembl" id="ENSHHUT00000007016.1">
    <property type="protein sequence ID" value="ENSHHUP00000006810.1"/>
    <property type="gene ID" value="ENSHHUG00000004184.1"/>
</dbReference>
<reference evidence="1" key="3">
    <citation type="submission" date="2025-09" db="UniProtKB">
        <authorList>
            <consortium name="Ensembl"/>
        </authorList>
    </citation>
    <scope>IDENTIFICATION</scope>
</reference>